<reference evidence="11" key="1">
    <citation type="submission" date="2023-03" db="EMBL/GenBank/DDBJ databases">
        <authorList>
            <person name="Steffen K."/>
            <person name="Cardenas P."/>
        </authorList>
    </citation>
    <scope>NUCLEOTIDE SEQUENCE</scope>
</reference>
<dbReference type="NCBIfam" id="TIGR01356">
    <property type="entry name" value="aroA"/>
    <property type="match status" value="1"/>
</dbReference>
<evidence type="ECO:0000256" key="2">
    <source>
        <dbReference type="ARBA" id="ARBA00009948"/>
    </source>
</evidence>
<evidence type="ECO:0000256" key="8">
    <source>
        <dbReference type="ARBA" id="ARBA00044633"/>
    </source>
</evidence>
<keyword evidence="4" id="KW-0963">Cytoplasm</keyword>
<dbReference type="FunFam" id="3.65.10.10:FF:000006">
    <property type="entry name" value="3-phosphoshikimate 1-carboxyvinyltransferase"/>
    <property type="match status" value="1"/>
</dbReference>
<dbReference type="InterPro" id="IPR001986">
    <property type="entry name" value="Enolpyruvate_Tfrase_dom"/>
</dbReference>
<dbReference type="Proteomes" id="UP001174909">
    <property type="component" value="Unassembled WGS sequence"/>
</dbReference>
<name>A0AA35RXQ1_GEOBA</name>
<dbReference type="Pfam" id="PF00275">
    <property type="entry name" value="EPSP_synthase"/>
    <property type="match status" value="1"/>
</dbReference>
<organism evidence="11 12">
    <name type="scientific">Geodia barretti</name>
    <name type="common">Barrett's horny sponge</name>
    <dbReference type="NCBI Taxonomy" id="519541"/>
    <lineage>
        <taxon>Eukaryota</taxon>
        <taxon>Metazoa</taxon>
        <taxon>Porifera</taxon>
        <taxon>Demospongiae</taxon>
        <taxon>Heteroscleromorpha</taxon>
        <taxon>Tetractinellida</taxon>
        <taxon>Astrophorina</taxon>
        <taxon>Geodiidae</taxon>
        <taxon>Geodia</taxon>
    </lineage>
</organism>
<dbReference type="FunFam" id="3.65.10.10:FF:000005">
    <property type="entry name" value="3-phosphoshikimate 1-carboxyvinyltransferase"/>
    <property type="match status" value="1"/>
</dbReference>
<keyword evidence="7 9" id="KW-0057">Aromatic amino acid biosynthesis</keyword>
<keyword evidence="5 9" id="KW-0028">Amino-acid biosynthesis</keyword>
<dbReference type="Gene3D" id="3.65.10.10">
    <property type="entry name" value="Enolpyruvate transferase domain"/>
    <property type="match status" value="2"/>
</dbReference>
<feature type="domain" description="Enolpyruvate transferase" evidence="10">
    <location>
        <begin position="3"/>
        <end position="336"/>
    </location>
</feature>
<dbReference type="GO" id="GO:0009423">
    <property type="term" value="P:chorismate biosynthetic process"/>
    <property type="evidence" value="ECO:0007669"/>
    <property type="project" value="UniProtKB-UniRule"/>
</dbReference>
<proteinExistence type="inferred from homology"/>
<gene>
    <name evidence="11" type="ORF">GBAR_LOCUS11817</name>
</gene>
<comment type="pathway">
    <text evidence="1 9">Metabolic intermediate biosynthesis; chorismate biosynthesis; chorismate from D-erythrose 4-phosphate and phosphoenolpyruvate: step 6/7.</text>
</comment>
<protein>
    <recommendedName>
        <fullName evidence="3 9">3-phosphoshikimate 1-carboxyvinyltransferase</fullName>
        <ecNumber evidence="3 9">2.5.1.19</ecNumber>
    </recommendedName>
</protein>
<dbReference type="GO" id="GO:0003866">
    <property type="term" value="F:3-phosphoshikimate 1-carboxyvinyltransferase activity"/>
    <property type="evidence" value="ECO:0007669"/>
    <property type="project" value="UniProtKB-UniRule"/>
</dbReference>
<accession>A0AA35RXQ1</accession>
<dbReference type="InterPro" id="IPR013792">
    <property type="entry name" value="RNA3'P_cycl/enolpyr_Trfase_a/b"/>
</dbReference>
<dbReference type="InterPro" id="IPR006264">
    <property type="entry name" value="EPSP_synthase"/>
</dbReference>
<dbReference type="EC" id="2.5.1.19" evidence="3 9"/>
<evidence type="ECO:0000256" key="3">
    <source>
        <dbReference type="ARBA" id="ARBA00012450"/>
    </source>
</evidence>
<dbReference type="PROSITE" id="PS00885">
    <property type="entry name" value="EPSP_SYNTHASE_2"/>
    <property type="match status" value="1"/>
</dbReference>
<evidence type="ECO:0000256" key="9">
    <source>
        <dbReference type="RuleBase" id="RU004164"/>
    </source>
</evidence>
<dbReference type="CDD" id="cd01556">
    <property type="entry name" value="EPSP_synthase"/>
    <property type="match status" value="1"/>
</dbReference>
<evidence type="ECO:0000256" key="6">
    <source>
        <dbReference type="ARBA" id="ARBA00022679"/>
    </source>
</evidence>
<comment type="catalytic activity">
    <reaction evidence="8">
        <text>3-phosphoshikimate + phosphoenolpyruvate = 5-O-(1-carboxyvinyl)-3-phosphoshikimate + phosphate</text>
        <dbReference type="Rhea" id="RHEA:21256"/>
        <dbReference type="ChEBI" id="CHEBI:43474"/>
        <dbReference type="ChEBI" id="CHEBI:57701"/>
        <dbReference type="ChEBI" id="CHEBI:58702"/>
        <dbReference type="ChEBI" id="CHEBI:145989"/>
        <dbReference type="EC" id="2.5.1.19"/>
    </reaction>
    <physiologicalReaction direction="left-to-right" evidence="8">
        <dbReference type="Rhea" id="RHEA:21257"/>
    </physiologicalReaction>
</comment>
<dbReference type="InterPro" id="IPR036968">
    <property type="entry name" value="Enolpyruvate_Tfrase_sf"/>
</dbReference>
<evidence type="ECO:0000256" key="1">
    <source>
        <dbReference type="ARBA" id="ARBA00004811"/>
    </source>
</evidence>
<sequence>MPGNSGTSMRLLSGLLAGQEFLSVLTGDASLRTRPMGRIVQPLQQMGASIMGRHGDTLAPLAIRGGNLRPIEYDMPVASAQVKSCLMLAGLSATGPTVLHQPALSRDHTERMMAAMGAQVNSDGLALTLIPTTLKAVDVAVPGDISSAAFWMVAGLIHPNARVTITGVGLNPSRAGIIDALQMMGAGDCLRLENQRTEGGEPVADVVATSASLQAIELGGEIIPIMIDELPVLAVAACFARGQTVFRDAAELRVKESDRIETTVSELRRMGADIDPREDGMVIRGVSKLTGTDVESHGDHRLAMSLAVAGLAAAGTTTIHGSEDASVSYPNFWEHLRSITNG</sequence>
<evidence type="ECO:0000313" key="11">
    <source>
        <dbReference type="EMBL" id="CAI8019678.1"/>
    </source>
</evidence>
<keyword evidence="12" id="KW-1185">Reference proteome</keyword>
<dbReference type="AlphaFoldDB" id="A0AA35RXQ1"/>
<keyword evidence="6 9" id="KW-0808">Transferase</keyword>
<dbReference type="EMBL" id="CASHTH010001770">
    <property type="protein sequence ID" value="CAI8019678.1"/>
    <property type="molecule type" value="Genomic_DNA"/>
</dbReference>
<dbReference type="PANTHER" id="PTHR21090:SF5">
    <property type="entry name" value="PENTAFUNCTIONAL AROM POLYPEPTIDE"/>
    <property type="match status" value="1"/>
</dbReference>
<dbReference type="InterPro" id="IPR023193">
    <property type="entry name" value="EPSP_synthase_CS"/>
</dbReference>
<dbReference type="GO" id="GO:0008652">
    <property type="term" value="P:amino acid biosynthetic process"/>
    <property type="evidence" value="ECO:0007669"/>
    <property type="project" value="UniProtKB-KW"/>
</dbReference>
<dbReference type="PANTHER" id="PTHR21090">
    <property type="entry name" value="AROM/DEHYDROQUINATE SYNTHASE"/>
    <property type="match status" value="1"/>
</dbReference>
<comment type="similarity">
    <text evidence="2 9">Belongs to the EPSP synthase family.</text>
</comment>
<evidence type="ECO:0000256" key="7">
    <source>
        <dbReference type="ARBA" id="ARBA00023141"/>
    </source>
</evidence>
<evidence type="ECO:0000256" key="4">
    <source>
        <dbReference type="ARBA" id="ARBA00022490"/>
    </source>
</evidence>
<dbReference type="SUPFAM" id="SSF55205">
    <property type="entry name" value="EPT/RTPC-like"/>
    <property type="match status" value="1"/>
</dbReference>
<dbReference type="GO" id="GO:0009073">
    <property type="term" value="P:aromatic amino acid family biosynthetic process"/>
    <property type="evidence" value="ECO:0007669"/>
    <property type="project" value="UniProtKB-UniRule"/>
</dbReference>
<evidence type="ECO:0000256" key="5">
    <source>
        <dbReference type="ARBA" id="ARBA00022605"/>
    </source>
</evidence>
<evidence type="ECO:0000313" key="12">
    <source>
        <dbReference type="Proteomes" id="UP001174909"/>
    </source>
</evidence>
<evidence type="ECO:0000259" key="10">
    <source>
        <dbReference type="Pfam" id="PF00275"/>
    </source>
</evidence>
<comment type="caution">
    <text evidence="11">The sequence shown here is derived from an EMBL/GenBank/DDBJ whole genome shotgun (WGS) entry which is preliminary data.</text>
</comment>